<keyword evidence="9" id="KW-1185">Reference proteome</keyword>
<dbReference type="InterPro" id="IPR004254">
    <property type="entry name" value="AdipoR/HlyIII-related"/>
</dbReference>
<evidence type="ECO:0000313" key="8">
    <source>
        <dbReference type="EMBL" id="QQP38451.1"/>
    </source>
</evidence>
<dbReference type="PANTHER" id="PTHR20855:SF15">
    <property type="entry name" value="PROGESTIN AND ADIPOQ RECEPTOR FAMILY MEMBER 3"/>
    <property type="match status" value="1"/>
</dbReference>
<keyword evidence="5 7" id="KW-0472">Membrane</keyword>
<dbReference type="Pfam" id="PF03006">
    <property type="entry name" value="HlyIII"/>
    <property type="match status" value="1"/>
</dbReference>
<gene>
    <name evidence="8" type="ORF">FKW44_019023</name>
</gene>
<evidence type="ECO:0000256" key="4">
    <source>
        <dbReference type="ARBA" id="ARBA00022989"/>
    </source>
</evidence>
<feature type="transmembrane region" description="Helical" evidence="7">
    <location>
        <begin position="87"/>
        <end position="110"/>
    </location>
</feature>
<feature type="transmembrane region" description="Helical" evidence="7">
    <location>
        <begin position="116"/>
        <end position="137"/>
    </location>
</feature>
<evidence type="ECO:0000256" key="5">
    <source>
        <dbReference type="ARBA" id="ARBA00023136"/>
    </source>
</evidence>
<keyword evidence="4 7" id="KW-1133">Transmembrane helix</keyword>
<feature type="non-terminal residue" evidence="8">
    <location>
        <position position="171"/>
    </location>
</feature>
<keyword evidence="8" id="KW-0675">Receptor</keyword>
<sequence>GTLTYARATGDPSAFGTASNPFSPSTMRPSISGRIFWDSLFSGAILSRALCSRGLLWGLVAYQATMILSALFHVFTCHSKSLSESCLSLDLLGISVCLLATYLSGIYYAFYCDTYWRNFYLLSVGGISVLAVAAQLWPKITQEEYTVYRQRWRQTSTTQIYKILEDGFEND</sequence>
<protein>
    <submittedName>
        <fullName evidence="8">Progestin and adipoQ receptor family member 3like</fullName>
    </submittedName>
</protein>
<dbReference type="GO" id="GO:0046872">
    <property type="term" value="F:metal ion binding"/>
    <property type="evidence" value="ECO:0007669"/>
    <property type="project" value="UniProtKB-KW"/>
</dbReference>
<evidence type="ECO:0000313" key="9">
    <source>
        <dbReference type="Proteomes" id="UP000595437"/>
    </source>
</evidence>
<name>A0A7T8GVV4_CALRO</name>
<organism evidence="8 9">
    <name type="scientific">Caligus rogercresseyi</name>
    <name type="common">Sea louse</name>
    <dbReference type="NCBI Taxonomy" id="217165"/>
    <lineage>
        <taxon>Eukaryota</taxon>
        <taxon>Metazoa</taxon>
        <taxon>Ecdysozoa</taxon>
        <taxon>Arthropoda</taxon>
        <taxon>Crustacea</taxon>
        <taxon>Multicrustacea</taxon>
        <taxon>Hexanauplia</taxon>
        <taxon>Copepoda</taxon>
        <taxon>Siphonostomatoida</taxon>
        <taxon>Caligidae</taxon>
        <taxon>Caligus</taxon>
    </lineage>
</organism>
<dbReference type="GO" id="GO:0016020">
    <property type="term" value="C:membrane"/>
    <property type="evidence" value="ECO:0007669"/>
    <property type="project" value="UniProtKB-SubCell"/>
</dbReference>
<dbReference type="Proteomes" id="UP000595437">
    <property type="component" value="Chromosome 13"/>
</dbReference>
<evidence type="ECO:0000256" key="2">
    <source>
        <dbReference type="ARBA" id="ARBA00007018"/>
    </source>
</evidence>
<dbReference type="GO" id="GO:0038023">
    <property type="term" value="F:signaling receptor activity"/>
    <property type="evidence" value="ECO:0007669"/>
    <property type="project" value="TreeGrafter"/>
</dbReference>
<evidence type="ECO:0000256" key="6">
    <source>
        <dbReference type="PIRSR" id="PIRSR604254-1"/>
    </source>
</evidence>
<comment type="subcellular location">
    <subcellularLocation>
        <location evidence="1">Membrane</location>
        <topology evidence="1">Multi-pass membrane protein</topology>
    </subcellularLocation>
</comment>
<feature type="transmembrane region" description="Helical" evidence="7">
    <location>
        <begin position="55"/>
        <end position="75"/>
    </location>
</feature>
<dbReference type="OrthoDB" id="529367at2759"/>
<dbReference type="AlphaFoldDB" id="A0A7T8GVV4"/>
<reference evidence="9" key="1">
    <citation type="submission" date="2021-01" db="EMBL/GenBank/DDBJ databases">
        <title>Caligus Genome Assembly.</title>
        <authorList>
            <person name="Gallardo-Escarate C."/>
        </authorList>
    </citation>
    <scope>NUCLEOTIDE SEQUENCE [LARGE SCALE GENOMIC DNA]</scope>
</reference>
<evidence type="ECO:0000256" key="3">
    <source>
        <dbReference type="ARBA" id="ARBA00022692"/>
    </source>
</evidence>
<evidence type="ECO:0000256" key="7">
    <source>
        <dbReference type="SAM" id="Phobius"/>
    </source>
</evidence>
<comment type="similarity">
    <text evidence="2">Belongs to the ADIPOR family.</text>
</comment>
<keyword evidence="6" id="KW-0862">Zinc</keyword>
<feature type="non-terminal residue" evidence="8">
    <location>
        <position position="1"/>
    </location>
</feature>
<dbReference type="EMBL" id="CP045902">
    <property type="protein sequence ID" value="QQP38451.1"/>
    <property type="molecule type" value="Genomic_DNA"/>
</dbReference>
<evidence type="ECO:0000256" key="1">
    <source>
        <dbReference type="ARBA" id="ARBA00004141"/>
    </source>
</evidence>
<feature type="binding site" evidence="6">
    <location>
        <position position="73"/>
    </location>
    <ligand>
        <name>Zn(2+)</name>
        <dbReference type="ChEBI" id="CHEBI:29105"/>
    </ligand>
</feature>
<keyword evidence="3 7" id="KW-0812">Transmembrane</keyword>
<keyword evidence="6" id="KW-0479">Metal-binding</keyword>
<dbReference type="PANTHER" id="PTHR20855">
    <property type="entry name" value="ADIPOR/PROGESTIN RECEPTOR-RELATED"/>
    <property type="match status" value="1"/>
</dbReference>
<accession>A0A7T8GVV4</accession>
<proteinExistence type="inferred from homology"/>